<gene>
    <name evidence="1" type="ORF">MNBD_ACTINO02-1422</name>
</gene>
<organism evidence="1">
    <name type="scientific">hydrothermal vent metagenome</name>
    <dbReference type="NCBI Taxonomy" id="652676"/>
    <lineage>
        <taxon>unclassified sequences</taxon>
        <taxon>metagenomes</taxon>
        <taxon>ecological metagenomes</taxon>
    </lineage>
</organism>
<name>A0A3B0TKD7_9ZZZZ</name>
<protein>
    <recommendedName>
        <fullName evidence="2">TRASH domain-containing protein</fullName>
    </recommendedName>
</protein>
<dbReference type="EMBL" id="UOEK01000520">
    <property type="protein sequence ID" value="VAW09084.1"/>
    <property type="molecule type" value="Genomic_DNA"/>
</dbReference>
<proteinExistence type="predicted"/>
<sequence length="95" mass="9439">MAKLLDPVCGMTVDETALQAPGHDDVAFCSPGCRNVFLKDPDAFPARLGTSGPVAGKCGCNHEADGAGHEAHGLQIADGPQLVASNSGCCGGSGS</sequence>
<evidence type="ECO:0008006" key="2">
    <source>
        <dbReference type="Google" id="ProtNLM"/>
    </source>
</evidence>
<evidence type="ECO:0000313" key="1">
    <source>
        <dbReference type="EMBL" id="VAW09084.1"/>
    </source>
</evidence>
<dbReference type="AlphaFoldDB" id="A0A3B0TKD7"/>
<accession>A0A3B0TKD7</accession>
<reference evidence="1" key="1">
    <citation type="submission" date="2018-06" db="EMBL/GenBank/DDBJ databases">
        <authorList>
            <person name="Zhirakovskaya E."/>
        </authorList>
    </citation>
    <scope>NUCLEOTIDE SEQUENCE</scope>
</reference>